<organism evidence="1 2">
    <name type="scientific">Melghirimyces thermohalophilus</name>
    <dbReference type="NCBI Taxonomy" id="1236220"/>
    <lineage>
        <taxon>Bacteria</taxon>
        <taxon>Bacillati</taxon>
        <taxon>Bacillota</taxon>
        <taxon>Bacilli</taxon>
        <taxon>Bacillales</taxon>
        <taxon>Thermoactinomycetaceae</taxon>
        <taxon>Melghirimyces</taxon>
    </lineage>
</organism>
<gene>
    <name evidence="1" type="ORF">SAMN04488112_101130</name>
</gene>
<sequence length="39" mass="4303">MEAIVCQNCDEVITYVDGDKSGTLYGTCQGCDDHCEEKE</sequence>
<accession>A0A1G6HR81</accession>
<reference evidence="1 2" key="1">
    <citation type="submission" date="2016-10" db="EMBL/GenBank/DDBJ databases">
        <authorList>
            <person name="de Groot N.N."/>
        </authorList>
    </citation>
    <scope>NUCLEOTIDE SEQUENCE [LARGE SCALE GENOMIC DNA]</scope>
    <source>
        <strain evidence="1 2">DSM 45514</strain>
    </source>
</reference>
<name>A0A1G6HR81_9BACL</name>
<dbReference type="RefSeq" id="WP_143003425.1">
    <property type="nucleotide sequence ID" value="NZ_FMZA01000001.1"/>
</dbReference>
<dbReference type="EMBL" id="FMZA01000001">
    <property type="protein sequence ID" value="SDB96006.1"/>
    <property type="molecule type" value="Genomic_DNA"/>
</dbReference>
<dbReference type="AlphaFoldDB" id="A0A1G6HR81"/>
<proteinExistence type="predicted"/>
<dbReference type="Proteomes" id="UP000199387">
    <property type="component" value="Unassembled WGS sequence"/>
</dbReference>
<dbReference type="Pfam" id="PF13790">
    <property type="entry name" value="SR1P"/>
    <property type="match status" value="1"/>
</dbReference>
<evidence type="ECO:0000313" key="1">
    <source>
        <dbReference type="EMBL" id="SDB96006.1"/>
    </source>
</evidence>
<protein>
    <submittedName>
        <fullName evidence="1">SR1 protein</fullName>
    </submittedName>
</protein>
<evidence type="ECO:0000313" key="2">
    <source>
        <dbReference type="Proteomes" id="UP000199387"/>
    </source>
</evidence>
<keyword evidence="2" id="KW-1185">Reference proteome</keyword>
<dbReference type="OrthoDB" id="2971595at2"/>
<dbReference type="InterPro" id="IPR025236">
    <property type="entry name" value="SR1P"/>
</dbReference>